<dbReference type="RefSeq" id="WP_251380598.1">
    <property type="nucleotide sequence ID" value="NZ_BAABKP010000007.1"/>
</dbReference>
<gene>
    <name evidence="2" type="ORF">GCM10023352_21130</name>
</gene>
<organism evidence="2 3">
    <name type="scientific">Rothia endophytica</name>
    <dbReference type="NCBI Taxonomy" id="1324766"/>
    <lineage>
        <taxon>Bacteria</taxon>
        <taxon>Bacillati</taxon>
        <taxon>Actinomycetota</taxon>
        <taxon>Actinomycetes</taxon>
        <taxon>Micrococcales</taxon>
        <taxon>Micrococcaceae</taxon>
        <taxon>Rothia</taxon>
    </lineage>
</organism>
<keyword evidence="1" id="KW-1133">Transmembrane helix</keyword>
<reference evidence="3" key="1">
    <citation type="journal article" date="2019" name="Int. J. Syst. Evol. Microbiol.">
        <title>The Global Catalogue of Microorganisms (GCM) 10K type strain sequencing project: providing services to taxonomists for standard genome sequencing and annotation.</title>
        <authorList>
            <consortium name="The Broad Institute Genomics Platform"/>
            <consortium name="The Broad Institute Genome Sequencing Center for Infectious Disease"/>
            <person name="Wu L."/>
            <person name="Ma J."/>
        </authorList>
    </citation>
    <scope>NUCLEOTIDE SEQUENCE [LARGE SCALE GENOMIC DNA]</scope>
    <source>
        <strain evidence="3">JCM 18541</strain>
    </source>
</reference>
<keyword evidence="1" id="KW-0812">Transmembrane</keyword>
<evidence type="ECO:0000313" key="3">
    <source>
        <dbReference type="Proteomes" id="UP001500187"/>
    </source>
</evidence>
<dbReference type="Proteomes" id="UP001500187">
    <property type="component" value="Unassembled WGS sequence"/>
</dbReference>
<sequence length="126" mass="13846">MTTEPHETPALKRKAGNYIALLGLPVLFVLMPWVLAVALPHRVVPAVLVVTPLALVVLSVYEAITYRPSIIFGLVAGASMWWASRLFYPDGASWYVPIVLLIVIGASLPWGKKFVTEWSKSAEDES</sequence>
<name>A0ABP9BXP2_9MICC</name>
<keyword evidence="3" id="KW-1185">Reference proteome</keyword>
<evidence type="ECO:0000256" key="1">
    <source>
        <dbReference type="SAM" id="Phobius"/>
    </source>
</evidence>
<evidence type="ECO:0000313" key="2">
    <source>
        <dbReference type="EMBL" id="GAA4800774.1"/>
    </source>
</evidence>
<comment type="caution">
    <text evidence="2">The sequence shown here is derived from an EMBL/GenBank/DDBJ whole genome shotgun (WGS) entry which is preliminary data.</text>
</comment>
<feature type="transmembrane region" description="Helical" evidence="1">
    <location>
        <begin position="94"/>
        <end position="111"/>
    </location>
</feature>
<accession>A0ABP9BXP2</accession>
<protein>
    <recommendedName>
        <fullName evidence="4">4-amino-4-deoxy-L-arabinose transferase</fullName>
    </recommendedName>
</protein>
<proteinExistence type="predicted"/>
<keyword evidence="1" id="KW-0472">Membrane</keyword>
<feature type="transmembrane region" description="Helical" evidence="1">
    <location>
        <begin position="43"/>
        <end position="63"/>
    </location>
</feature>
<feature type="transmembrane region" description="Helical" evidence="1">
    <location>
        <begin position="18"/>
        <end position="37"/>
    </location>
</feature>
<evidence type="ECO:0008006" key="4">
    <source>
        <dbReference type="Google" id="ProtNLM"/>
    </source>
</evidence>
<dbReference type="EMBL" id="BAABKP010000007">
    <property type="protein sequence ID" value="GAA4800774.1"/>
    <property type="molecule type" value="Genomic_DNA"/>
</dbReference>